<gene>
    <name evidence="1" type="ORF">ACFQ21_11675</name>
</gene>
<dbReference type="RefSeq" id="WP_377579159.1">
    <property type="nucleotide sequence ID" value="NZ_JBHTKA010000003.1"/>
</dbReference>
<comment type="caution">
    <text evidence="1">The sequence shown here is derived from an EMBL/GenBank/DDBJ whole genome shotgun (WGS) entry which is preliminary data.</text>
</comment>
<proteinExistence type="predicted"/>
<dbReference type="InterPro" id="IPR005077">
    <property type="entry name" value="Peptidase_C11"/>
</dbReference>
<dbReference type="EMBL" id="JBHTKA010000003">
    <property type="protein sequence ID" value="MFD0999970.1"/>
    <property type="molecule type" value="Genomic_DNA"/>
</dbReference>
<protein>
    <submittedName>
        <fullName evidence="1">Clostripain-related cysteine peptidase</fullName>
    </submittedName>
</protein>
<accession>A0ABW3K160</accession>
<organism evidence="1 2">
    <name type="scientific">Ohtaekwangia kribbensis</name>
    <dbReference type="NCBI Taxonomy" id="688913"/>
    <lineage>
        <taxon>Bacteria</taxon>
        <taxon>Pseudomonadati</taxon>
        <taxon>Bacteroidota</taxon>
        <taxon>Cytophagia</taxon>
        <taxon>Cytophagales</taxon>
        <taxon>Fulvivirgaceae</taxon>
        <taxon>Ohtaekwangia</taxon>
    </lineage>
</organism>
<keyword evidence="2" id="KW-1185">Reference proteome</keyword>
<dbReference type="PANTHER" id="PTHR37835">
    <property type="entry name" value="ALPHA-CLOSTRIPAIN"/>
    <property type="match status" value="1"/>
</dbReference>
<sequence>MTPKKFKWTAIFLIKGAADNLRAFTQMLDQLATTNLSPDVAVVLCINIRAEIAPTTLPLATVLGPNDSLIRKPGWTTLFCNLESVADGNNIFNPICESREFRMDKEEDITVFFKQRVLSQFAAERYILFTWDHGQPFGIFPDTNQNSVVRSPLENLHLNAFHFLQQKQLQTERLVRAAAPVPADDALPMLTATELKQAIQWAFDGQNLDVLVMSNCFLQFFDTGYELSRCTDYLVTFETIMYFNNSFNYKNILQAMADNSAMTPETLSKIIVNDFAATFPDNAESRDEVALFANDLSWYPALARMIDRLAGMLTAAIPDHREKIFRAASKCGYISPGIPMFCLLDFRNLVVNFYHEMPELIPEKFFNTLIAMMDQVVVSSFIGKEFLEAGNLPGVNPSGFSIYFPIFSEDYRTSFLDNFMTESSLSPTEFIQHFGWDQFIKSYIQAEEVIV</sequence>
<reference evidence="2" key="1">
    <citation type="journal article" date="2019" name="Int. J. Syst. Evol. Microbiol.">
        <title>The Global Catalogue of Microorganisms (GCM) 10K type strain sequencing project: providing services to taxonomists for standard genome sequencing and annotation.</title>
        <authorList>
            <consortium name="The Broad Institute Genomics Platform"/>
            <consortium name="The Broad Institute Genome Sequencing Center for Infectious Disease"/>
            <person name="Wu L."/>
            <person name="Ma J."/>
        </authorList>
    </citation>
    <scope>NUCLEOTIDE SEQUENCE [LARGE SCALE GENOMIC DNA]</scope>
    <source>
        <strain evidence="2">CCUG 58938</strain>
    </source>
</reference>
<evidence type="ECO:0000313" key="1">
    <source>
        <dbReference type="EMBL" id="MFD0999970.1"/>
    </source>
</evidence>
<dbReference type="Pfam" id="PF03415">
    <property type="entry name" value="Peptidase_C11"/>
    <property type="match status" value="1"/>
</dbReference>
<dbReference type="Proteomes" id="UP001597112">
    <property type="component" value="Unassembled WGS sequence"/>
</dbReference>
<name>A0ABW3K160_9BACT</name>
<evidence type="ECO:0000313" key="2">
    <source>
        <dbReference type="Proteomes" id="UP001597112"/>
    </source>
</evidence>
<dbReference type="PANTHER" id="PTHR37835:SF1">
    <property type="entry name" value="ALPHA-CLOSTRIPAIN"/>
    <property type="match status" value="1"/>
</dbReference>